<keyword evidence="4 7" id="KW-1133">Transmembrane helix</keyword>
<evidence type="ECO:0000259" key="8">
    <source>
        <dbReference type="Pfam" id="PF02687"/>
    </source>
</evidence>
<sequence>MLVLKEILYRKSNFILALLALGVAVSLFVSFFSLSQALKRETIRLTRDMGFNLRIISAKTDMNEFWLTGYSDNTMPQDYLKQLISFKDISYAHLTATLYHKIVWNDQEVILTGISPEFEPSGRKKTAMLFSVTPGTVYIGYQLARQFNLQPGDSIELEGTKMKIAKTMAETGTAEDIKIYLELSELQTLLHMENEVNEIKAINCLCLAEGVDPIEYLREQLEEILPQTQVVMNKTIALARKRQRHTIDNYFSMVLPVIIFVCLIWVGVLAMINVNERKKEIGIYKALGFQPFNIAWLFISKSLLLGIVASLIGFGLGNVMAFRFGPRIFKITGDSMQVDLTLLWWSLLAAPLCAMMATLIPALLASFQDPAKILRLE</sequence>
<feature type="domain" description="MacB-like periplasmic core" evidence="9">
    <location>
        <begin position="15"/>
        <end position="197"/>
    </location>
</feature>
<dbReference type="InterPro" id="IPR025857">
    <property type="entry name" value="MacB_PCD"/>
</dbReference>
<evidence type="ECO:0000256" key="1">
    <source>
        <dbReference type="ARBA" id="ARBA00004651"/>
    </source>
</evidence>
<proteinExistence type="inferred from homology"/>
<dbReference type="PANTHER" id="PTHR30572:SF4">
    <property type="entry name" value="ABC TRANSPORTER PERMEASE YTRF"/>
    <property type="match status" value="1"/>
</dbReference>
<evidence type="ECO:0000313" key="10">
    <source>
        <dbReference type="EMBL" id="MDN5213661.1"/>
    </source>
</evidence>
<evidence type="ECO:0000313" key="11">
    <source>
        <dbReference type="Proteomes" id="UP001172083"/>
    </source>
</evidence>
<dbReference type="Pfam" id="PF12704">
    <property type="entry name" value="MacB_PCD"/>
    <property type="match status" value="1"/>
</dbReference>
<comment type="caution">
    <text evidence="10">The sequence shown here is derived from an EMBL/GenBank/DDBJ whole genome shotgun (WGS) entry which is preliminary data.</text>
</comment>
<evidence type="ECO:0000256" key="2">
    <source>
        <dbReference type="ARBA" id="ARBA00022475"/>
    </source>
</evidence>
<comment type="similarity">
    <text evidence="6">Belongs to the ABC-4 integral membrane protein family.</text>
</comment>
<name>A0ABT8L8U2_9BACT</name>
<dbReference type="Pfam" id="PF02687">
    <property type="entry name" value="FtsX"/>
    <property type="match status" value="1"/>
</dbReference>
<protein>
    <submittedName>
        <fullName evidence="10">FtsX-like permease family protein</fullName>
    </submittedName>
</protein>
<keyword evidence="5 7" id="KW-0472">Membrane</keyword>
<evidence type="ECO:0000256" key="7">
    <source>
        <dbReference type="SAM" id="Phobius"/>
    </source>
</evidence>
<feature type="domain" description="ABC3 transporter permease C-terminal" evidence="8">
    <location>
        <begin position="256"/>
        <end position="369"/>
    </location>
</feature>
<feature type="transmembrane region" description="Helical" evidence="7">
    <location>
        <begin position="342"/>
        <end position="367"/>
    </location>
</feature>
<feature type="transmembrane region" description="Helical" evidence="7">
    <location>
        <begin position="294"/>
        <end position="321"/>
    </location>
</feature>
<reference evidence="10" key="1">
    <citation type="submission" date="2023-06" db="EMBL/GenBank/DDBJ databases">
        <title>Genomic of Agaribacillus aureum.</title>
        <authorList>
            <person name="Wang G."/>
        </authorList>
    </citation>
    <scope>NUCLEOTIDE SEQUENCE</scope>
    <source>
        <strain evidence="10">BMA12</strain>
    </source>
</reference>
<feature type="transmembrane region" description="Helical" evidence="7">
    <location>
        <begin position="250"/>
        <end position="274"/>
    </location>
</feature>
<comment type="subcellular location">
    <subcellularLocation>
        <location evidence="1">Cell membrane</location>
        <topology evidence="1">Multi-pass membrane protein</topology>
    </subcellularLocation>
</comment>
<evidence type="ECO:0000256" key="5">
    <source>
        <dbReference type="ARBA" id="ARBA00023136"/>
    </source>
</evidence>
<dbReference type="Proteomes" id="UP001172083">
    <property type="component" value="Unassembled WGS sequence"/>
</dbReference>
<evidence type="ECO:0000256" key="6">
    <source>
        <dbReference type="ARBA" id="ARBA00038076"/>
    </source>
</evidence>
<keyword evidence="2" id="KW-1003">Cell membrane</keyword>
<evidence type="ECO:0000256" key="4">
    <source>
        <dbReference type="ARBA" id="ARBA00022989"/>
    </source>
</evidence>
<keyword evidence="3 7" id="KW-0812">Transmembrane</keyword>
<dbReference type="InterPro" id="IPR003838">
    <property type="entry name" value="ABC3_permease_C"/>
</dbReference>
<evidence type="ECO:0000259" key="9">
    <source>
        <dbReference type="Pfam" id="PF12704"/>
    </source>
</evidence>
<dbReference type="InterPro" id="IPR050250">
    <property type="entry name" value="Macrolide_Exporter_MacB"/>
</dbReference>
<dbReference type="PANTHER" id="PTHR30572">
    <property type="entry name" value="MEMBRANE COMPONENT OF TRANSPORTER-RELATED"/>
    <property type="match status" value="1"/>
</dbReference>
<evidence type="ECO:0000256" key="3">
    <source>
        <dbReference type="ARBA" id="ARBA00022692"/>
    </source>
</evidence>
<accession>A0ABT8L8U2</accession>
<dbReference type="RefSeq" id="WP_346758998.1">
    <property type="nucleotide sequence ID" value="NZ_JAUJEB010000003.1"/>
</dbReference>
<organism evidence="10 11">
    <name type="scientific">Agaribacillus aureus</name>
    <dbReference type="NCBI Taxonomy" id="3051825"/>
    <lineage>
        <taxon>Bacteria</taxon>
        <taxon>Pseudomonadati</taxon>
        <taxon>Bacteroidota</taxon>
        <taxon>Cytophagia</taxon>
        <taxon>Cytophagales</taxon>
        <taxon>Splendidivirgaceae</taxon>
        <taxon>Agaribacillus</taxon>
    </lineage>
</organism>
<dbReference type="EMBL" id="JAUJEB010000003">
    <property type="protein sequence ID" value="MDN5213661.1"/>
    <property type="molecule type" value="Genomic_DNA"/>
</dbReference>
<gene>
    <name evidence="10" type="ORF">QQ020_16435</name>
</gene>
<keyword evidence="11" id="KW-1185">Reference proteome</keyword>
<feature type="transmembrane region" description="Helical" evidence="7">
    <location>
        <begin position="14"/>
        <end position="34"/>
    </location>
</feature>